<dbReference type="GO" id="GO:0071044">
    <property type="term" value="P:histone mRNA catabolic process"/>
    <property type="evidence" value="ECO:0007669"/>
    <property type="project" value="TreeGrafter"/>
</dbReference>
<dbReference type="PANTHER" id="PTHR12124:SF47">
    <property type="entry name" value="EXOSOME COMPONENT 10"/>
    <property type="match status" value="1"/>
</dbReference>
<dbReference type="GO" id="GO:0000175">
    <property type="term" value="F:3'-5'-RNA exonuclease activity"/>
    <property type="evidence" value="ECO:0007669"/>
    <property type="project" value="InterPro"/>
</dbReference>
<dbReference type="SUPFAM" id="SSF53098">
    <property type="entry name" value="Ribonuclease H-like"/>
    <property type="match status" value="1"/>
</dbReference>
<keyword evidence="4" id="KW-1185">Reference proteome</keyword>
<dbReference type="Pfam" id="PF01612">
    <property type="entry name" value="DNA_pol_A_exo1"/>
    <property type="match status" value="1"/>
</dbReference>
<organism evidence="3 4">
    <name type="scientific">Erysiphe pulchra</name>
    <dbReference type="NCBI Taxonomy" id="225359"/>
    <lineage>
        <taxon>Eukaryota</taxon>
        <taxon>Fungi</taxon>
        <taxon>Dikarya</taxon>
        <taxon>Ascomycota</taxon>
        <taxon>Pezizomycotina</taxon>
        <taxon>Leotiomycetes</taxon>
        <taxon>Erysiphales</taxon>
        <taxon>Erysiphaceae</taxon>
        <taxon>Erysiphe</taxon>
    </lineage>
</organism>
<dbReference type="GO" id="GO:0071040">
    <property type="term" value="P:nuclear polyadenylation-dependent antisense transcript catabolic process"/>
    <property type="evidence" value="ECO:0007669"/>
    <property type="project" value="TreeGrafter"/>
</dbReference>
<dbReference type="GO" id="GO:0071037">
    <property type="term" value="P:nuclear polyadenylation-dependent snRNA catabolic process"/>
    <property type="evidence" value="ECO:0007669"/>
    <property type="project" value="TreeGrafter"/>
</dbReference>
<evidence type="ECO:0000256" key="1">
    <source>
        <dbReference type="SAM" id="Coils"/>
    </source>
</evidence>
<dbReference type="GO" id="GO:0071038">
    <property type="term" value="P:TRAMP-dependent tRNA surveillance pathway"/>
    <property type="evidence" value="ECO:0007669"/>
    <property type="project" value="TreeGrafter"/>
</dbReference>
<dbReference type="GO" id="GO:0003727">
    <property type="term" value="F:single-stranded RNA binding"/>
    <property type="evidence" value="ECO:0007669"/>
    <property type="project" value="TreeGrafter"/>
</dbReference>
<dbReference type="AlphaFoldDB" id="A0A2S4PIK4"/>
<comment type="caution">
    <text evidence="3">The sequence shown here is derived from an EMBL/GenBank/DDBJ whole genome shotgun (WGS) entry which is preliminary data.</text>
</comment>
<dbReference type="GO" id="GO:0071051">
    <property type="term" value="P:poly(A)-dependent snoRNA 3'-end processing"/>
    <property type="evidence" value="ECO:0007669"/>
    <property type="project" value="TreeGrafter"/>
</dbReference>
<evidence type="ECO:0000259" key="2">
    <source>
        <dbReference type="SMART" id="SM00474"/>
    </source>
</evidence>
<name>A0A2S4PIK4_9PEZI</name>
<feature type="non-terminal residue" evidence="3">
    <location>
        <position position="425"/>
    </location>
</feature>
<dbReference type="GO" id="GO:0000467">
    <property type="term" value="P:exonucleolytic trimming to generate mature 3'-end of 5.8S rRNA from tricistronic rRNA transcript (SSU-rRNA, 5.8S rRNA, LSU-rRNA)"/>
    <property type="evidence" value="ECO:0007669"/>
    <property type="project" value="InterPro"/>
</dbReference>
<evidence type="ECO:0000313" key="3">
    <source>
        <dbReference type="EMBL" id="POS81858.1"/>
    </source>
</evidence>
<dbReference type="InterPro" id="IPR012337">
    <property type="entry name" value="RNaseH-like_sf"/>
</dbReference>
<dbReference type="PANTHER" id="PTHR12124">
    <property type="entry name" value="POLYMYOSITIS/SCLERODERMA AUTOANTIGEN-RELATED"/>
    <property type="match status" value="1"/>
</dbReference>
<dbReference type="InterPro" id="IPR012588">
    <property type="entry name" value="Exosome-assoc_fac_Rrp6_N"/>
</dbReference>
<dbReference type="InterPro" id="IPR002562">
    <property type="entry name" value="3'-5'_exonuclease_dom"/>
</dbReference>
<dbReference type="GO" id="GO:0071039">
    <property type="term" value="P:nuclear polyadenylation-dependent CUT catabolic process"/>
    <property type="evidence" value="ECO:0007669"/>
    <property type="project" value="TreeGrafter"/>
</dbReference>
<dbReference type="EMBL" id="PEDP01006720">
    <property type="protein sequence ID" value="POS81858.1"/>
    <property type="molecule type" value="Genomic_DNA"/>
</dbReference>
<gene>
    <name evidence="3" type="ORF">EPUL_005495</name>
</gene>
<dbReference type="GO" id="GO:0005730">
    <property type="term" value="C:nucleolus"/>
    <property type="evidence" value="ECO:0007669"/>
    <property type="project" value="TreeGrafter"/>
</dbReference>
<accession>A0A2S4PIK4</accession>
<dbReference type="SMART" id="SM00474">
    <property type="entry name" value="35EXOc"/>
    <property type="match status" value="1"/>
</dbReference>
<dbReference type="GO" id="GO:0000176">
    <property type="term" value="C:nuclear exosome (RNase complex)"/>
    <property type="evidence" value="ECO:0007669"/>
    <property type="project" value="InterPro"/>
</dbReference>
<sequence length="425" mass="47553">PTPSLIMDDFARLQTSVQSALVDTTRSATALAAEDLPFHRTVDPALSSALDTQNARLLSLASRLLGSATAHADNDVESNWTRVVDVVDSLLERADTALDEFTGAVKRLSPREQVGRMDNRNARGYLLTGLKTPVANKSSKASRNSAALRPQVIEKPQLTFEDKPFNQETQPFRPLLKSKPHASVALETQPSGSEKQFSHPYQLEIEQYKYPSTVYTHAEPISYHPFESTTATFVDTEEGLEEMLQELKKAKEVAIDLEHHDQRSYIGIVCLMQISTRDRDWIVDTLVPWRRKLQALNEVFADPTIVKVMHGAHMDMIWLQRDLGLYVLCFLAAEVHRSTSTEAIPDSRLAHSASTPGTGRLCPQRHTLSHAYIRQHAQRAHREVRFLSAPPRERQGPRRLPALERVCAPKIRAPCYDAETGQGAG</sequence>
<evidence type="ECO:0000313" key="4">
    <source>
        <dbReference type="Proteomes" id="UP000237438"/>
    </source>
</evidence>
<dbReference type="Proteomes" id="UP000237438">
    <property type="component" value="Unassembled WGS sequence"/>
</dbReference>
<dbReference type="OrthoDB" id="2250022at2759"/>
<dbReference type="InterPro" id="IPR036397">
    <property type="entry name" value="RNaseH_sf"/>
</dbReference>
<proteinExistence type="predicted"/>
<keyword evidence="1" id="KW-0175">Coiled coil</keyword>
<dbReference type="GO" id="GO:0071035">
    <property type="term" value="P:nuclear polyadenylation-dependent rRNA catabolic process"/>
    <property type="evidence" value="ECO:0007669"/>
    <property type="project" value="TreeGrafter"/>
</dbReference>
<feature type="coiled-coil region" evidence="1">
    <location>
        <begin position="233"/>
        <end position="260"/>
    </location>
</feature>
<dbReference type="Pfam" id="PF08066">
    <property type="entry name" value="PMC2NT"/>
    <property type="match status" value="1"/>
</dbReference>
<reference evidence="3 4" key="1">
    <citation type="submission" date="2017-10" db="EMBL/GenBank/DDBJ databases">
        <title>Development of genomic resources for the powdery mildew, Erysiphe pulchra.</title>
        <authorList>
            <person name="Wadl P.A."/>
            <person name="Mack B.M."/>
            <person name="Moore G."/>
            <person name="Beltz S.B."/>
        </authorList>
    </citation>
    <scope>NUCLEOTIDE SEQUENCE [LARGE SCALE GENOMIC DNA]</scope>
    <source>
        <strain evidence="3">Cflorida</strain>
    </source>
</reference>
<dbReference type="STRING" id="225359.A0A2S4PIK4"/>
<feature type="non-terminal residue" evidence="3">
    <location>
        <position position="1"/>
    </location>
</feature>
<dbReference type="GO" id="GO:0071036">
    <property type="term" value="P:nuclear polyadenylation-dependent snoRNA catabolic process"/>
    <property type="evidence" value="ECO:0007669"/>
    <property type="project" value="TreeGrafter"/>
</dbReference>
<feature type="domain" description="3'-5' exonuclease" evidence="2">
    <location>
        <begin position="231"/>
        <end position="397"/>
    </location>
</feature>
<dbReference type="InterPro" id="IPR045092">
    <property type="entry name" value="Rrp6-like"/>
</dbReference>
<protein>
    <recommendedName>
        <fullName evidence="2">3'-5' exonuclease domain-containing protein</fullName>
    </recommendedName>
</protein>
<dbReference type="Gene3D" id="3.30.420.10">
    <property type="entry name" value="Ribonuclease H-like superfamily/Ribonuclease H"/>
    <property type="match status" value="1"/>
</dbReference>